<evidence type="ECO:0000313" key="3">
    <source>
        <dbReference type="Proteomes" id="UP001590951"/>
    </source>
</evidence>
<gene>
    <name evidence="2" type="ORF">ABVK25_000672</name>
</gene>
<organism evidence="2 3">
    <name type="scientific">Lepraria finkii</name>
    <dbReference type="NCBI Taxonomy" id="1340010"/>
    <lineage>
        <taxon>Eukaryota</taxon>
        <taxon>Fungi</taxon>
        <taxon>Dikarya</taxon>
        <taxon>Ascomycota</taxon>
        <taxon>Pezizomycotina</taxon>
        <taxon>Lecanoromycetes</taxon>
        <taxon>OSLEUM clade</taxon>
        <taxon>Lecanoromycetidae</taxon>
        <taxon>Lecanorales</taxon>
        <taxon>Lecanorineae</taxon>
        <taxon>Stereocaulaceae</taxon>
        <taxon>Lepraria</taxon>
    </lineage>
</organism>
<evidence type="ECO:0000313" key="2">
    <source>
        <dbReference type="EMBL" id="KAL2059379.1"/>
    </source>
</evidence>
<comment type="caution">
    <text evidence="2">The sequence shown here is derived from an EMBL/GenBank/DDBJ whole genome shotgun (WGS) entry which is preliminary data.</text>
</comment>
<keyword evidence="1" id="KW-0732">Signal</keyword>
<proteinExistence type="predicted"/>
<protein>
    <submittedName>
        <fullName evidence="2">Uncharacterized protein</fullName>
    </submittedName>
</protein>
<feature type="chain" id="PRO_5046421316" evidence="1">
    <location>
        <begin position="24"/>
        <end position="113"/>
    </location>
</feature>
<dbReference type="EMBL" id="JBHFEH010000001">
    <property type="protein sequence ID" value="KAL2059379.1"/>
    <property type="molecule type" value="Genomic_DNA"/>
</dbReference>
<accession>A0ABR4BNK2</accession>
<feature type="signal peptide" evidence="1">
    <location>
        <begin position="1"/>
        <end position="23"/>
    </location>
</feature>
<keyword evidence="3" id="KW-1185">Reference proteome</keyword>
<dbReference type="Proteomes" id="UP001590951">
    <property type="component" value="Unassembled WGS sequence"/>
</dbReference>
<sequence length="113" mass="12469">MGNILPQSFGAMLLHLLLPAVERSIPDKICEIQSGLTNNLPAPAAEAQLISYRHGLTFQLVSLDLDCCPNISFHTATSHPEKASPVQQDLLFERGVAWEVLVLYEKLSCLTLR</sequence>
<name>A0ABR4BNK2_9LECA</name>
<evidence type="ECO:0000256" key="1">
    <source>
        <dbReference type="SAM" id="SignalP"/>
    </source>
</evidence>
<reference evidence="2 3" key="1">
    <citation type="submission" date="2024-09" db="EMBL/GenBank/DDBJ databases">
        <title>Rethinking Asexuality: The Enigmatic Case of Functional Sexual Genes in Lepraria (Stereocaulaceae).</title>
        <authorList>
            <person name="Doellman M."/>
            <person name="Sun Y."/>
            <person name="Barcenas-Pena A."/>
            <person name="Lumbsch H.T."/>
            <person name="Grewe F."/>
        </authorList>
    </citation>
    <scope>NUCLEOTIDE SEQUENCE [LARGE SCALE GENOMIC DNA]</scope>
    <source>
        <strain evidence="2 3">Grewe 0041</strain>
    </source>
</reference>